<dbReference type="InterPro" id="IPR028087">
    <property type="entry name" value="Tad_N"/>
</dbReference>
<keyword evidence="1" id="KW-1133">Transmembrane helix</keyword>
<dbReference type="InterPro" id="IPR036465">
    <property type="entry name" value="vWFA_dom_sf"/>
</dbReference>
<dbReference type="AlphaFoldDB" id="A0A1M6KK71"/>
<dbReference type="SUPFAM" id="SSF53300">
    <property type="entry name" value="vWA-like"/>
    <property type="match status" value="1"/>
</dbReference>
<dbReference type="PROSITE" id="PS50234">
    <property type="entry name" value="VWFA"/>
    <property type="match status" value="1"/>
</dbReference>
<dbReference type="Gene3D" id="3.40.50.410">
    <property type="entry name" value="von Willebrand factor, type A domain"/>
    <property type="match status" value="1"/>
</dbReference>
<keyword evidence="1" id="KW-0472">Membrane</keyword>
<evidence type="ECO:0000256" key="1">
    <source>
        <dbReference type="SAM" id="Phobius"/>
    </source>
</evidence>
<accession>A0A1M6KK71</accession>
<gene>
    <name evidence="3" type="ORF">SAMN04488012_11237</name>
</gene>
<protein>
    <submittedName>
        <fullName evidence="3">Flp pilus assembly protein TadG</fullName>
    </submittedName>
</protein>
<feature type="transmembrane region" description="Helical" evidence="1">
    <location>
        <begin position="25"/>
        <end position="47"/>
    </location>
</feature>
<evidence type="ECO:0000259" key="2">
    <source>
        <dbReference type="PROSITE" id="PS50234"/>
    </source>
</evidence>
<proteinExistence type="predicted"/>
<name>A0A1M6KK71_9RHOB</name>
<dbReference type="Proteomes" id="UP000184040">
    <property type="component" value="Unassembled WGS sequence"/>
</dbReference>
<dbReference type="Pfam" id="PF13400">
    <property type="entry name" value="Tad"/>
    <property type="match status" value="1"/>
</dbReference>
<keyword evidence="1" id="KW-0812">Transmembrane</keyword>
<dbReference type="STRING" id="313368.SAMN04488012_11237"/>
<dbReference type="EMBL" id="FQZA01000012">
    <property type="protein sequence ID" value="SHJ59367.1"/>
    <property type="molecule type" value="Genomic_DNA"/>
</dbReference>
<feature type="domain" description="VWFA" evidence="2">
    <location>
        <begin position="144"/>
        <end position="363"/>
    </location>
</feature>
<sequence>MTLARAEKQARGLLGRIARDEDGSFVLFGIYLVIAMLLVGGVAVDIIRHDYERIRMQGTVDTAILAAADLDQTLDPEAVVRDHFDKAGVLERLDHVQVTENINSRIVSAQASMDVKTMFIRSLGMNRIGALAGGVAREDIRDIEVSLVLDISGSMADFNRIDNLKTAAKDFVSTVLSGVDDGRENEVSISIVPYSTEVNMGSEMASLFALSDVHDFSHCVNFQNSDFDSIAMDLSVSRQQTAHFDPFSNGFTFEQRAPDPLLTPCRADEAAEIVYMSQNEAELHARIDALQPGGNTSIDVGLKWGAALLDPSMRAPITTLSALGKADPAFVGRPYDHGRNNTMKIIVVMTDGQNTYQYRLKDAYRGTAMSDVWGAMITDASNPEDNGFRLSVDDDEYQDFDNDGRWEEDWWIPNRGRWYNSNWGGSAADRLTYQELWSVASLGWHAYWGRYRQYNNADTYYWWKDTPYTNIGPTTKDPRMTDMCEKSKDKGILVFSIALDVAESNATRMEDCASSDNHYFNVQGTELLYAFSAIASTINQLRLVQ</sequence>
<dbReference type="InterPro" id="IPR002035">
    <property type="entry name" value="VWF_A"/>
</dbReference>
<dbReference type="RefSeq" id="WP_073129530.1">
    <property type="nucleotide sequence ID" value="NZ_FQZA01000012.1"/>
</dbReference>
<organism evidence="3 4">
    <name type="scientific">Palleronia salina</name>
    <dbReference type="NCBI Taxonomy" id="313368"/>
    <lineage>
        <taxon>Bacteria</taxon>
        <taxon>Pseudomonadati</taxon>
        <taxon>Pseudomonadota</taxon>
        <taxon>Alphaproteobacteria</taxon>
        <taxon>Rhodobacterales</taxon>
        <taxon>Roseobacteraceae</taxon>
        <taxon>Palleronia</taxon>
    </lineage>
</organism>
<evidence type="ECO:0000313" key="4">
    <source>
        <dbReference type="Proteomes" id="UP000184040"/>
    </source>
</evidence>
<evidence type="ECO:0000313" key="3">
    <source>
        <dbReference type="EMBL" id="SHJ59367.1"/>
    </source>
</evidence>
<keyword evidence="4" id="KW-1185">Reference proteome</keyword>
<reference evidence="3 4" key="1">
    <citation type="submission" date="2016-11" db="EMBL/GenBank/DDBJ databases">
        <authorList>
            <person name="Jaros S."/>
            <person name="Januszkiewicz K."/>
            <person name="Wedrychowicz H."/>
        </authorList>
    </citation>
    <scope>NUCLEOTIDE SEQUENCE [LARGE SCALE GENOMIC DNA]</scope>
    <source>
        <strain evidence="3 4">DSM 26892</strain>
    </source>
</reference>